<evidence type="ECO:0000256" key="3">
    <source>
        <dbReference type="ARBA" id="ARBA00012438"/>
    </source>
</evidence>
<dbReference type="EC" id="2.7.13.3" evidence="3"/>
<dbReference type="Pfam" id="PF08447">
    <property type="entry name" value="PAS_3"/>
    <property type="match status" value="1"/>
</dbReference>
<evidence type="ECO:0000313" key="23">
    <source>
        <dbReference type="EMBL" id="ACZ11943.1"/>
    </source>
</evidence>
<dbReference type="Pfam" id="PF00072">
    <property type="entry name" value="Response_reg"/>
    <property type="match status" value="2"/>
</dbReference>
<dbReference type="CDD" id="cd17546">
    <property type="entry name" value="REC_hyHK_CKI1_RcsC-like"/>
    <property type="match status" value="2"/>
</dbReference>
<organism evidence="23 24">
    <name type="scientific">Sulfurospirillum deleyianum (strain ATCC 51133 / DSM 6946 / 5175)</name>
    <dbReference type="NCBI Taxonomy" id="525898"/>
    <lineage>
        <taxon>Bacteria</taxon>
        <taxon>Pseudomonadati</taxon>
        <taxon>Campylobacterota</taxon>
        <taxon>Epsilonproteobacteria</taxon>
        <taxon>Campylobacterales</taxon>
        <taxon>Sulfurospirillaceae</taxon>
        <taxon>Sulfurospirillum</taxon>
    </lineage>
</organism>
<keyword evidence="11" id="KW-1133">Transmembrane helix</keyword>
<protein>
    <recommendedName>
        <fullName evidence="15">Sensory/regulatory protein RpfC</fullName>
        <ecNumber evidence="3">2.7.13.3</ecNumber>
    </recommendedName>
</protein>
<dbReference type="HOGENOM" id="CLU_233355_0_0_7"/>
<sequence>MKWLWIVLCVPFFLFGQEALVLSHQEKVWLNGQKEIYIGAMDDWAPINFVDYHGKASGIGSEIVAELNKLLKGKLKIVSGSWEEIYTQAKEGKIDAIMDITKKPEREAFFYFTKAYLNIPHVIVSRQDTPSFGSLESLYGKKVALEKNVGTIGYLRTNFPFIEIQTYDTTSMALHALAMKEVDAYIGNRAVMSYKIEQEFLNSLKIDALERSRKSVPLSLGVPRSNPMLFSILEKSMEAIPRETWVKILSKWSNEKPLSLDLTSEERAYLKMKKELRFVAGNEEWKPFSFLDKNGQMQGLEKDFLKLLESYLSVPIYVTHLPWEDALKQAKSHHFDGIISASPTPDRLEKLSFSHAYYISPLAVVTRHDNVRDINENFAQKRIAVMEGSAVVLHVKEHFPEAKIVYTKEGTQGLITMLLKREAEGAIDTMLSLEYLLKEKSLDAQVEIGYSFYSEALSSFQYALRKDEPLLLSIINKAIDAYSLDERKNIKERWESKNGNGMKTVSLKGEQKPLTTLSKEEIQWIKEHPIIKVSNEPDFPPFDFMKEGRAVGLGVDYMNFVAQKVGLHVSYVQSTWEDLLKQFEAGKMDVLQSVYLTKKRQEYAYFTTPFFTNYPAMAVRKGSSIKSLAELKGKKVALMRGYGTSEKLLRDIPEIKPIMCTNVYEALHLVSFGEADVAFDSVGTMSYAIMEQMLTNLSIHKIDVSDKELSSDVHFAVKKEKAILYSILQKALDAMTPEEHIALRSKWVFSNETNFQAEQKSHFQLSSQEKAWLKEHPILLFTGDPRYLPYEAFNKEGKYIGIVADLLQKMEKELGIHIEKVPSLTWQDALLKAKNKEVDMISAYENDKILSETHLSTKPYVSSPLVIVTRKDKHKYFLNSLLELENQKIAIIKDYSYIQGLKAAYPKLHYMEVENAKKGFEGVASGEYDAMVVSLRLATYALHTMGLHNLHVIGKTDMNMHLAFNVKKEWEPLVGILNKAIAAIPPEELQQILKRWGPEDIDTPFDMTLFLEVVSFALLALIALFYWNYLLKRQVASKTAELSSLLKSFDAHVIASKTDLKGVITYVSDAFCQISGYKREELMGKNHRISRHPDNDAKIYEEMWAVITHGGAWKGRIKNKTKEGGYYWVDSVIEQELDASGKVVGYAAIRHDVTAHVELEELSEKLESIVEKRTQDLAFLNKEQQAIFDSTSVGIVLLKERLIVQCNKRIDEMLGYKIGEQLNQSTDIWYREIPDYQSVYEQVWHGEVVRFEHRLMRKDGTLFWARLSGRAIDYLDKEKGVVVVVEDISTEKEALEAIQRAKSLAEEATQVKSAFLANMSHEIRTPMNAIIGMAHLALQTELSNQQRNYLVKIDSASKHLLGIINDILDFSKIEAGKMRFESIDFYLEDVMEHLADLSVMKAQEKGLELLFDIETNIPTALRGDPLRLGQILINLVNNAIKFTAQGEIRLFVKLLAQEAKQVHLLFEVHDTGIGIDEAQQAKLFEAFSQADLSTTREFGGSGLGLAICKHLVEMMQGKIWVKSTLGEGSTFSFSAQFELQEEQKKPQFNDEDVRNLRILIVDDNASAREILENILRSFHFNVHSVCDGHHALSLLKEAQKEPQPYNLVLIDWMMPQLNGIETIRKIREEIVSDQPLMFIMITAYSKEELQKELEELFVDGILIKPISPSTLLNTILNVLGKEVMRLSRKEDKQALYRESIHALRGAKVLLVEDNIINQEIAKEILEREGMDIVVANHGKEALEWIEKESFDGVLMDCQMPVMDGFEATRLMREGGHTLPILAMTANAMEGDKERCLACGMNDHISKPIDMAKLFITMAKWIVPSNPRPLKIIQKEERADRPLLNVEGLDIEKALLHVNNNHALLETLWRRFVETQAECAERIEEALRIGDTEKAMREAHTLKGLSGNIGARELFESSKNLEHSLKESSSDIPLFLCQTKQDLETVIAHLKEAFLDEATHKEVLDFEAILTQEALHEKLNDLGYLLKELDSEAIDVLANIRASLFHLGYKKEVEEMEKALASFDFEKAYALLKEIK</sequence>
<comment type="subunit">
    <text evidence="14">At low DSF concentrations, interacts with RpfF.</text>
</comment>
<evidence type="ECO:0000256" key="7">
    <source>
        <dbReference type="ARBA" id="ARBA00022692"/>
    </source>
</evidence>
<evidence type="ECO:0000256" key="6">
    <source>
        <dbReference type="ARBA" id="ARBA00022679"/>
    </source>
</evidence>
<dbReference type="PANTHER" id="PTHR45339">
    <property type="entry name" value="HYBRID SIGNAL TRANSDUCTION HISTIDINE KINASE J"/>
    <property type="match status" value="1"/>
</dbReference>
<feature type="domain" description="Response regulatory" evidence="19">
    <location>
        <begin position="1707"/>
        <end position="1821"/>
    </location>
</feature>
<dbReference type="SUPFAM" id="SSF47384">
    <property type="entry name" value="Homodimeric domain of signal transducing histidine kinase"/>
    <property type="match status" value="1"/>
</dbReference>
<dbReference type="SMART" id="SM00086">
    <property type="entry name" value="PAC"/>
    <property type="match status" value="2"/>
</dbReference>
<dbReference type="OrthoDB" id="5468627at2"/>
<feature type="domain" description="HPt" evidence="22">
    <location>
        <begin position="1860"/>
        <end position="1960"/>
    </location>
</feature>
<keyword evidence="4" id="KW-1003">Cell membrane</keyword>
<dbReference type="InterPro" id="IPR036097">
    <property type="entry name" value="HisK_dim/P_sf"/>
</dbReference>
<dbReference type="InterPro" id="IPR000014">
    <property type="entry name" value="PAS"/>
</dbReference>
<evidence type="ECO:0000256" key="10">
    <source>
        <dbReference type="ARBA" id="ARBA00022840"/>
    </source>
</evidence>
<dbReference type="STRING" id="525898.Sdel_0913"/>
<dbReference type="SUPFAM" id="SSF55874">
    <property type="entry name" value="ATPase domain of HSP90 chaperone/DNA topoisomerase II/histidine kinase"/>
    <property type="match status" value="1"/>
</dbReference>
<keyword evidence="6" id="KW-0808">Transferase</keyword>
<dbReference type="InterPro" id="IPR013655">
    <property type="entry name" value="PAS_fold_3"/>
</dbReference>
<dbReference type="InterPro" id="IPR035965">
    <property type="entry name" value="PAS-like_dom_sf"/>
</dbReference>
<feature type="modified residue" description="4-aspartylphosphate" evidence="17">
    <location>
        <position position="1611"/>
    </location>
</feature>
<comment type="subcellular location">
    <subcellularLocation>
        <location evidence="2">Cell membrane</location>
        <topology evidence="2">Multi-pass membrane protein</topology>
    </subcellularLocation>
</comment>
<dbReference type="FunFam" id="3.30.565.10:FF:000010">
    <property type="entry name" value="Sensor histidine kinase RcsC"/>
    <property type="match status" value="1"/>
</dbReference>
<keyword evidence="9" id="KW-0418">Kinase</keyword>
<dbReference type="Pfam" id="PF01627">
    <property type="entry name" value="Hpt"/>
    <property type="match status" value="1"/>
</dbReference>
<evidence type="ECO:0000256" key="12">
    <source>
        <dbReference type="ARBA" id="ARBA00023012"/>
    </source>
</evidence>
<dbReference type="GO" id="GO:0005524">
    <property type="term" value="F:ATP binding"/>
    <property type="evidence" value="ECO:0007669"/>
    <property type="project" value="UniProtKB-KW"/>
</dbReference>
<dbReference type="PANTHER" id="PTHR45339:SF1">
    <property type="entry name" value="HYBRID SIGNAL TRANSDUCTION HISTIDINE KINASE J"/>
    <property type="match status" value="1"/>
</dbReference>
<dbReference type="CDD" id="cd00082">
    <property type="entry name" value="HisKA"/>
    <property type="match status" value="1"/>
</dbReference>
<proteinExistence type="predicted"/>
<dbReference type="PROSITE" id="PS50110">
    <property type="entry name" value="RESPONSE_REGULATORY"/>
    <property type="match status" value="2"/>
</dbReference>
<dbReference type="InterPro" id="IPR008207">
    <property type="entry name" value="Sig_transdc_His_kin_Hpt_dom"/>
</dbReference>
<dbReference type="InterPro" id="IPR003661">
    <property type="entry name" value="HisK_dim/P_dom"/>
</dbReference>
<accession>D1B1H3</accession>
<dbReference type="SUPFAM" id="SSF47226">
    <property type="entry name" value="Histidine-containing phosphotransfer domain, HPT domain"/>
    <property type="match status" value="1"/>
</dbReference>
<dbReference type="Pfam" id="PF00512">
    <property type="entry name" value="HisKA"/>
    <property type="match status" value="1"/>
</dbReference>
<feature type="domain" description="PAC" evidence="21">
    <location>
        <begin position="1249"/>
        <end position="1300"/>
    </location>
</feature>
<dbReference type="FunFam" id="1.10.287.130:FF:000002">
    <property type="entry name" value="Two-component osmosensing histidine kinase"/>
    <property type="match status" value="1"/>
</dbReference>
<dbReference type="CDD" id="cd01007">
    <property type="entry name" value="PBP2_BvgS_HisK_like"/>
    <property type="match status" value="4"/>
</dbReference>
<evidence type="ECO:0000256" key="14">
    <source>
        <dbReference type="ARBA" id="ARBA00064003"/>
    </source>
</evidence>
<dbReference type="CDD" id="cd16922">
    <property type="entry name" value="HATPase_EvgS-ArcB-TorS-like"/>
    <property type="match status" value="1"/>
</dbReference>
<dbReference type="PROSITE" id="PS50894">
    <property type="entry name" value="HPT"/>
    <property type="match status" value="1"/>
</dbReference>
<comment type="catalytic activity">
    <reaction evidence="1">
        <text>ATP + protein L-histidine = ADP + protein N-phospho-L-histidine.</text>
        <dbReference type="EC" id="2.7.13.3"/>
    </reaction>
</comment>
<evidence type="ECO:0000256" key="4">
    <source>
        <dbReference type="ARBA" id="ARBA00022475"/>
    </source>
</evidence>
<dbReference type="PROSITE" id="PS50109">
    <property type="entry name" value="HIS_KIN"/>
    <property type="match status" value="1"/>
</dbReference>
<reference evidence="24" key="1">
    <citation type="submission" date="2009-11" db="EMBL/GenBank/DDBJ databases">
        <title>The complete genome of Sulfurospirillum deleyianum DSM 6946.</title>
        <authorList>
            <consortium name="US DOE Joint Genome Institute (JGI-PGF)"/>
            <person name="Lucas S."/>
            <person name="Copeland A."/>
            <person name="Lapidus A."/>
            <person name="Glavina del Rio T."/>
            <person name="Dalin E."/>
            <person name="Tice H."/>
            <person name="Bruce D."/>
            <person name="Goodwin L."/>
            <person name="Pitluck S."/>
            <person name="Kyrpides N."/>
            <person name="Mavromatis K."/>
            <person name="Ivanova N."/>
            <person name="Ovchinnikova G."/>
            <person name="Munk A.C."/>
            <person name="Lu M."/>
            <person name="Brettin T."/>
            <person name="Detter J.C."/>
            <person name="Han C."/>
            <person name="Tapia R."/>
            <person name="Larimer F."/>
            <person name="Land M."/>
            <person name="Hauser L."/>
            <person name="Markowitz V."/>
            <person name="Cheng J.F."/>
            <person name="Hugenholtz P."/>
            <person name="Woyke T."/>
            <person name="Wu D."/>
            <person name="Aumann P."/>
            <person name="Schneider S."/>
            <person name="Lang E."/>
            <person name="Spring S."/>
            <person name="Klenk H.P."/>
            <person name="Eisen J.A."/>
        </authorList>
    </citation>
    <scope>NUCLEOTIDE SEQUENCE [LARGE SCALE GENOMIC DNA]</scope>
    <source>
        <strain evidence="24">ATCC 51133 / DSM 6946 / 5175</strain>
    </source>
</reference>
<dbReference type="Proteomes" id="UP000002222">
    <property type="component" value="Chromosome"/>
</dbReference>
<dbReference type="PROSITE" id="PS50112">
    <property type="entry name" value="PAS"/>
    <property type="match status" value="1"/>
</dbReference>
<dbReference type="Pfam" id="PF00497">
    <property type="entry name" value="SBP_bac_3"/>
    <property type="match status" value="4"/>
</dbReference>
<dbReference type="PRINTS" id="PR00344">
    <property type="entry name" value="BCTRLSENSOR"/>
</dbReference>
<dbReference type="eggNOG" id="COG5002">
    <property type="taxonomic scope" value="Bacteria"/>
</dbReference>
<reference evidence="23 24" key="2">
    <citation type="journal article" date="2010" name="Stand. Genomic Sci.">
        <title>Complete genome sequence of Sulfurospirillum deleyianum type strain (5175).</title>
        <authorList>
            <person name="Sikorski J."/>
            <person name="Lapidus A."/>
            <person name="Copeland A."/>
            <person name="Glavina Del Rio T."/>
            <person name="Nolan M."/>
            <person name="Lucas S."/>
            <person name="Chen F."/>
            <person name="Tice H."/>
            <person name="Cheng J.F."/>
            <person name="Saunders E."/>
            <person name="Bruce D."/>
            <person name="Goodwin L."/>
            <person name="Pitluck S."/>
            <person name="Ovchinnikova G."/>
            <person name="Pati A."/>
            <person name="Ivanova N."/>
            <person name="Mavromatis K."/>
            <person name="Chen A."/>
            <person name="Palaniappan K."/>
            <person name="Chain P."/>
            <person name="Land M."/>
            <person name="Hauser L."/>
            <person name="Chang Y.J."/>
            <person name="Jeffries C.D."/>
            <person name="Brettin T."/>
            <person name="Detter J.C."/>
            <person name="Han C."/>
            <person name="Rohde M."/>
            <person name="Lang E."/>
            <person name="Spring S."/>
            <person name="Goker M."/>
            <person name="Bristow J."/>
            <person name="Eisen J.A."/>
            <person name="Markowitz V."/>
            <person name="Hugenholtz P."/>
            <person name="Kyrpides N.C."/>
            <person name="Klenk H.P."/>
        </authorList>
    </citation>
    <scope>NUCLEOTIDE SEQUENCE [LARGE SCALE GENOMIC DNA]</scope>
    <source>
        <strain evidence="24">ATCC 51133 / DSM 6946 / 5175</strain>
    </source>
</reference>
<dbReference type="InterPro" id="IPR003594">
    <property type="entry name" value="HATPase_dom"/>
</dbReference>
<dbReference type="InterPro" id="IPR001610">
    <property type="entry name" value="PAC"/>
</dbReference>
<evidence type="ECO:0000256" key="5">
    <source>
        <dbReference type="ARBA" id="ARBA00022553"/>
    </source>
</evidence>
<evidence type="ECO:0000256" key="2">
    <source>
        <dbReference type="ARBA" id="ARBA00004651"/>
    </source>
</evidence>
<evidence type="ECO:0000256" key="1">
    <source>
        <dbReference type="ARBA" id="ARBA00000085"/>
    </source>
</evidence>
<dbReference type="InterPro" id="IPR000700">
    <property type="entry name" value="PAS-assoc_C"/>
</dbReference>
<dbReference type="InterPro" id="IPR001789">
    <property type="entry name" value="Sig_transdc_resp-reg_receiver"/>
</dbReference>
<evidence type="ECO:0000256" key="8">
    <source>
        <dbReference type="ARBA" id="ARBA00022741"/>
    </source>
</evidence>
<dbReference type="InterPro" id="IPR004358">
    <property type="entry name" value="Sig_transdc_His_kin-like_C"/>
</dbReference>
<evidence type="ECO:0000259" key="19">
    <source>
        <dbReference type="PROSITE" id="PS50110"/>
    </source>
</evidence>
<dbReference type="RefSeq" id="WP_012856707.1">
    <property type="nucleotide sequence ID" value="NC_013512.1"/>
</dbReference>
<feature type="modified residue" description="4-aspartylphosphate" evidence="17">
    <location>
        <position position="1756"/>
    </location>
</feature>
<name>D1B1H3_SULD5</name>
<feature type="domain" description="PAC" evidence="21">
    <location>
        <begin position="1111"/>
        <end position="1165"/>
    </location>
</feature>
<feature type="modified residue" description="Phosphohistidine" evidence="16">
    <location>
        <position position="1899"/>
    </location>
</feature>
<evidence type="ECO:0000259" key="21">
    <source>
        <dbReference type="PROSITE" id="PS50113"/>
    </source>
</evidence>
<dbReference type="Gene3D" id="1.20.120.160">
    <property type="entry name" value="HPT domain"/>
    <property type="match status" value="1"/>
</dbReference>
<dbReference type="Gene3D" id="3.40.50.2300">
    <property type="match status" value="2"/>
</dbReference>
<evidence type="ECO:0000256" key="16">
    <source>
        <dbReference type="PROSITE-ProRule" id="PRU00110"/>
    </source>
</evidence>
<evidence type="ECO:0000259" key="18">
    <source>
        <dbReference type="PROSITE" id="PS50109"/>
    </source>
</evidence>
<dbReference type="PROSITE" id="PS50113">
    <property type="entry name" value="PAC"/>
    <property type="match status" value="2"/>
</dbReference>
<dbReference type="EMBL" id="CP001816">
    <property type="protein sequence ID" value="ACZ11943.1"/>
    <property type="molecule type" value="Genomic_DNA"/>
</dbReference>
<evidence type="ECO:0000256" key="15">
    <source>
        <dbReference type="ARBA" id="ARBA00068150"/>
    </source>
</evidence>
<feature type="domain" description="Response regulatory" evidence="19">
    <location>
        <begin position="1557"/>
        <end position="1679"/>
    </location>
</feature>
<feature type="domain" description="PAS" evidence="20">
    <location>
        <begin position="1059"/>
        <end position="1110"/>
    </location>
</feature>
<dbReference type="InterPro" id="IPR036641">
    <property type="entry name" value="HPT_dom_sf"/>
</dbReference>
<dbReference type="SMART" id="SM00091">
    <property type="entry name" value="PAS"/>
    <property type="match status" value="2"/>
</dbReference>
<dbReference type="SMART" id="SM00448">
    <property type="entry name" value="REC"/>
    <property type="match status" value="2"/>
</dbReference>
<dbReference type="GO" id="GO:0000155">
    <property type="term" value="F:phosphorelay sensor kinase activity"/>
    <property type="evidence" value="ECO:0007669"/>
    <property type="project" value="InterPro"/>
</dbReference>
<dbReference type="NCBIfam" id="TIGR00229">
    <property type="entry name" value="sensory_box"/>
    <property type="match status" value="2"/>
</dbReference>
<keyword evidence="10" id="KW-0067">ATP-binding</keyword>
<dbReference type="eggNOG" id="COG0642">
    <property type="taxonomic scope" value="Bacteria"/>
</dbReference>
<dbReference type="InterPro" id="IPR001638">
    <property type="entry name" value="Solute-binding_3/MltF_N"/>
</dbReference>
<evidence type="ECO:0000256" key="9">
    <source>
        <dbReference type="ARBA" id="ARBA00022777"/>
    </source>
</evidence>
<keyword evidence="8" id="KW-0547">Nucleotide-binding</keyword>
<dbReference type="CDD" id="cd00130">
    <property type="entry name" value="PAS"/>
    <property type="match status" value="2"/>
</dbReference>
<dbReference type="InterPro" id="IPR036890">
    <property type="entry name" value="HATPase_C_sf"/>
</dbReference>
<dbReference type="SUPFAM" id="SSF52172">
    <property type="entry name" value="CheY-like"/>
    <property type="match status" value="2"/>
</dbReference>
<keyword evidence="24" id="KW-1185">Reference proteome</keyword>
<dbReference type="Gene3D" id="3.30.450.20">
    <property type="entry name" value="PAS domain"/>
    <property type="match status" value="2"/>
</dbReference>
<feature type="domain" description="Histidine kinase" evidence="18">
    <location>
        <begin position="1318"/>
        <end position="1539"/>
    </location>
</feature>
<dbReference type="SMART" id="SM00062">
    <property type="entry name" value="PBPb"/>
    <property type="match status" value="4"/>
</dbReference>
<keyword evidence="5 17" id="KW-0597">Phosphoprotein</keyword>
<dbReference type="Pfam" id="PF02518">
    <property type="entry name" value="HATPase_c"/>
    <property type="match status" value="1"/>
</dbReference>
<dbReference type="SUPFAM" id="SSF55785">
    <property type="entry name" value="PYP-like sensor domain (PAS domain)"/>
    <property type="match status" value="2"/>
</dbReference>
<dbReference type="CDD" id="cd00088">
    <property type="entry name" value="HPT"/>
    <property type="match status" value="1"/>
</dbReference>
<dbReference type="Gene3D" id="3.30.565.10">
    <property type="entry name" value="Histidine kinase-like ATPase, C-terminal domain"/>
    <property type="match status" value="1"/>
</dbReference>
<evidence type="ECO:0000259" key="22">
    <source>
        <dbReference type="PROSITE" id="PS50894"/>
    </source>
</evidence>
<dbReference type="eggNOG" id="COG2205">
    <property type="taxonomic scope" value="Bacteria"/>
</dbReference>
<evidence type="ECO:0000256" key="13">
    <source>
        <dbReference type="ARBA" id="ARBA00023136"/>
    </source>
</evidence>
<evidence type="ECO:0000259" key="20">
    <source>
        <dbReference type="PROSITE" id="PS50112"/>
    </source>
</evidence>
<dbReference type="Gene3D" id="1.10.287.130">
    <property type="match status" value="1"/>
</dbReference>
<evidence type="ECO:0000313" key="24">
    <source>
        <dbReference type="Proteomes" id="UP000002222"/>
    </source>
</evidence>
<dbReference type="InterPro" id="IPR011006">
    <property type="entry name" value="CheY-like_superfamily"/>
</dbReference>
<dbReference type="SMART" id="SM00387">
    <property type="entry name" value="HATPase_c"/>
    <property type="match status" value="1"/>
</dbReference>
<evidence type="ECO:0000256" key="11">
    <source>
        <dbReference type="ARBA" id="ARBA00022989"/>
    </source>
</evidence>
<evidence type="ECO:0000256" key="17">
    <source>
        <dbReference type="PROSITE-ProRule" id="PRU00169"/>
    </source>
</evidence>
<dbReference type="Pfam" id="PF13426">
    <property type="entry name" value="PAS_9"/>
    <property type="match status" value="1"/>
</dbReference>
<dbReference type="SMART" id="SM00388">
    <property type="entry name" value="HisKA"/>
    <property type="match status" value="1"/>
</dbReference>
<dbReference type="SUPFAM" id="SSF53850">
    <property type="entry name" value="Periplasmic binding protein-like II"/>
    <property type="match status" value="4"/>
</dbReference>
<dbReference type="KEGG" id="sdl:Sdel_0913"/>
<dbReference type="GO" id="GO:0005886">
    <property type="term" value="C:plasma membrane"/>
    <property type="evidence" value="ECO:0007669"/>
    <property type="project" value="UniProtKB-SubCell"/>
</dbReference>
<keyword evidence="13" id="KW-0472">Membrane</keyword>
<dbReference type="InterPro" id="IPR005467">
    <property type="entry name" value="His_kinase_dom"/>
</dbReference>
<dbReference type="Gene3D" id="3.40.190.10">
    <property type="entry name" value="Periplasmic binding protein-like II"/>
    <property type="match status" value="8"/>
</dbReference>
<keyword evidence="12" id="KW-0902">Two-component regulatory system</keyword>
<keyword evidence="7" id="KW-0812">Transmembrane</keyword>
<gene>
    <name evidence="23" type="ordered locus">Sdel_0913</name>
</gene>